<reference evidence="3" key="1">
    <citation type="submission" date="2006-10" db="EMBL/GenBank/DDBJ databases">
        <authorList>
            <person name="Amadeo P."/>
            <person name="Zhao Q."/>
            <person name="Wortman J."/>
            <person name="Fraser-Liggett C."/>
            <person name="Carlton J."/>
        </authorList>
    </citation>
    <scope>NUCLEOTIDE SEQUENCE</scope>
    <source>
        <strain evidence="3">G3</strain>
    </source>
</reference>
<feature type="domain" description="DUF3447" evidence="2">
    <location>
        <begin position="197"/>
        <end position="272"/>
    </location>
</feature>
<dbReference type="InterPro" id="IPR020683">
    <property type="entry name" value="DUF3447"/>
</dbReference>
<dbReference type="SMART" id="SM00248">
    <property type="entry name" value="ANK"/>
    <property type="match status" value="10"/>
</dbReference>
<feature type="repeat" description="ANK" evidence="1">
    <location>
        <begin position="477"/>
        <end position="509"/>
    </location>
</feature>
<feature type="repeat" description="ANK" evidence="1">
    <location>
        <begin position="412"/>
        <end position="443"/>
    </location>
</feature>
<dbReference type="Pfam" id="PF00023">
    <property type="entry name" value="Ank"/>
    <property type="match status" value="1"/>
</dbReference>
<feature type="repeat" description="ANK" evidence="1">
    <location>
        <begin position="444"/>
        <end position="476"/>
    </location>
</feature>
<keyword evidence="4" id="KW-1185">Reference proteome</keyword>
<feature type="repeat" description="ANK" evidence="1">
    <location>
        <begin position="510"/>
        <end position="542"/>
    </location>
</feature>
<dbReference type="PROSITE" id="PS50297">
    <property type="entry name" value="ANK_REP_REGION"/>
    <property type="match status" value="8"/>
</dbReference>
<dbReference type="RefSeq" id="XP_001320671.1">
    <property type="nucleotide sequence ID" value="XM_001320636.1"/>
</dbReference>
<dbReference type="eggNOG" id="KOG0504">
    <property type="taxonomic scope" value="Eukaryota"/>
</dbReference>
<name>A2EFZ2_TRIV3</name>
<protein>
    <submittedName>
        <fullName evidence="3">Ankyrin repeat protein, putative</fullName>
    </submittedName>
</protein>
<dbReference type="Pfam" id="PF11929">
    <property type="entry name" value="DUF3447"/>
    <property type="match status" value="1"/>
</dbReference>
<dbReference type="InParanoid" id="A2EFZ2"/>
<dbReference type="EMBL" id="DS113378">
    <property type="protein sequence ID" value="EAY08448.1"/>
    <property type="molecule type" value="Genomic_DNA"/>
</dbReference>
<feature type="repeat" description="ANK" evidence="1">
    <location>
        <begin position="346"/>
        <end position="378"/>
    </location>
</feature>
<dbReference type="InterPro" id="IPR002110">
    <property type="entry name" value="Ankyrin_rpt"/>
</dbReference>
<dbReference type="SUPFAM" id="SSF48403">
    <property type="entry name" value="Ankyrin repeat"/>
    <property type="match status" value="1"/>
</dbReference>
<dbReference type="InterPro" id="IPR036770">
    <property type="entry name" value="Ankyrin_rpt-contain_sf"/>
</dbReference>
<evidence type="ECO:0000313" key="4">
    <source>
        <dbReference type="Proteomes" id="UP000001542"/>
    </source>
</evidence>
<gene>
    <name evidence="3" type="ORF">TVAG_355070</name>
</gene>
<dbReference type="Gene3D" id="1.25.40.20">
    <property type="entry name" value="Ankyrin repeat-containing domain"/>
    <property type="match status" value="4"/>
</dbReference>
<dbReference type="STRING" id="5722.A2EFZ2"/>
<dbReference type="Pfam" id="PF13637">
    <property type="entry name" value="Ank_4"/>
    <property type="match status" value="1"/>
</dbReference>
<feature type="repeat" description="ANK" evidence="1">
    <location>
        <begin position="379"/>
        <end position="411"/>
    </location>
</feature>
<evidence type="ECO:0000256" key="1">
    <source>
        <dbReference type="PROSITE-ProRule" id="PRU00023"/>
    </source>
</evidence>
<dbReference type="PANTHER" id="PTHR24182">
    <property type="entry name" value="ANKYRIN REPEAT AND SOCS BOX CONTAINING 4"/>
    <property type="match status" value="1"/>
</dbReference>
<evidence type="ECO:0000259" key="2">
    <source>
        <dbReference type="Pfam" id="PF11929"/>
    </source>
</evidence>
<dbReference type="PROSITE" id="PS50088">
    <property type="entry name" value="ANK_REPEAT"/>
    <property type="match status" value="8"/>
</dbReference>
<keyword evidence="1" id="KW-0040">ANK repeat</keyword>
<dbReference type="VEuPathDB" id="TrichDB:TVAG_355070"/>
<dbReference type="KEGG" id="tva:4766347"/>
<dbReference type="PANTHER" id="PTHR24182:SF13">
    <property type="entry name" value="LD18443P"/>
    <property type="match status" value="1"/>
</dbReference>
<dbReference type="PRINTS" id="PR01415">
    <property type="entry name" value="ANKYRIN"/>
</dbReference>
<feature type="repeat" description="ANK" evidence="1">
    <location>
        <begin position="313"/>
        <end position="345"/>
    </location>
</feature>
<dbReference type="AlphaFoldDB" id="A2EFZ2"/>
<sequence>MLDQEIKPNEYSELRNMYKDTIDLYNTLYQLKTKNEEDLNSIYKKIKTILINSRTYSPKRIIRDILSIIEYNNRYMKSYLKLAKLIYDDYHVTKVKNAWDISKYLFYKEYGIRIDYPSVCEYAPFSNLDIHEENSIYRIIMDNDKESFISYTAQEGFNKYRRIENFLFPISIEGYTLLELCCYYGSVDCFKFLRSEFNSVITQQCLEVSFLGGNPEIISECLKYKTPNKECMKYAIISHNIDFVTFLINEYNIKIDLHFCIEYKNLESFLVYFDQTNNINKCFLYSTNFNIPSLSEYFLSLGANINEKNMDGDEGTALQIAVTNNCKKLINLLLSHGINVNEKNYYANTALHIAVIFKRKEIIEQLISHGVNINEKDRRGRTSLHIAVGKNNNKIVDLLVSHCVNINEKDNDGDTALHIAAYKTKEIVELLISHGANINEKDRHGRSALHIAASSFNKEIVELLISHGANVHEKDNDGRTALHIAASNINKEITELLISHGANINEKDQWGSTALHIATCYGSKEIIELLLSHGANINEQDIYGTTALHIAAENNCKETIILLLSHGANGWHSMWFLKSLCWIN</sequence>
<feature type="repeat" description="ANK" evidence="1">
    <location>
        <begin position="543"/>
        <end position="569"/>
    </location>
</feature>
<reference evidence="3" key="2">
    <citation type="journal article" date="2007" name="Science">
        <title>Draft genome sequence of the sexually transmitted pathogen Trichomonas vaginalis.</title>
        <authorList>
            <person name="Carlton J.M."/>
            <person name="Hirt R.P."/>
            <person name="Silva J.C."/>
            <person name="Delcher A.L."/>
            <person name="Schatz M."/>
            <person name="Zhao Q."/>
            <person name="Wortman J.R."/>
            <person name="Bidwell S.L."/>
            <person name="Alsmark U.C.M."/>
            <person name="Besteiro S."/>
            <person name="Sicheritz-Ponten T."/>
            <person name="Noel C.J."/>
            <person name="Dacks J.B."/>
            <person name="Foster P.G."/>
            <person name="Simillion C."/>
            <person name="Van de Peer Y."/>
            <person name="Miranda-Saavedra D."/>
            <person name="Barton G.J."/>
            <person name="Westrop G.D."/>
            <person name="Mueller S."/>
            <person name="Dessi D."/>
            <person name="Fiori P.L."/>
            <person name="Ren Q."/>
            <person name="Paulsen I."/>
            <person name="Zhang H."/>
            <person name="Bastida-Corcuera F.D."/>
            <person name="Simoes-Barbosa A."/>
            <person name="Brown M.T."/>
            <person name="Hayes R.D."/>
            <person name="Mukherjee M."/>
            <person name="Okumura C.Y."/>
            <person name="Schneider R."/>
            <person name="Smith A.J."/>
            <person name="Vanacova S."/>
            <person name="Villalvazo M."/>
            <person name="Haas B.J."/>
            <person name="Pertea M."/>
            <person name="Feldblyum T.V."/>
            <person name="Utterback T.R."/>
            <person name="Shu C.L."/>
            <person name="Osoegawa K."/>
            <person name="de Jong P.J."/>
            <person name="Hrdy I."/>
            <person name="Horvathova L."/>
            <person name="Zubacova Z."/>
            <person name="Dolezal P."/>
            <person name="Malik S.B."/>
            <person name="Logsdon J.M. Jr."/>
            <person name="Henze K."/>
            <person name="Gupta A."/>
            <person name="Wang C.C."/>
            <person name="Dunne R.L."/>
            <person name="Upcroft J.A."/>
            <person name="Upcroft P."/>
            <person name="White O."/>
            <person name="Salzberg S.L."/>
            <person name="Tang P."/>
            <person name="Chiu C.-H."/>
            <person name="Lee Y.-S."/>
            <person name="Embley T.M."/>
            <person name="Coombs G.H."/>
            <person name="Mottram J.C."/>
            <person name="Tachezy J."/>
            <person name="Fraser-Liggett C.M."/>
            <person name="Johnson P.J."/>
        </authorList>
    </citation>
    <scope>NUCLEOTIDE SEQUENCE [LARGE SCALE GENOMIC DNA]</scope>
    <source>
        <strain evidence="3">G3</strain>
    </source>
</reference>
<dbReference type="Proteomes" id="UP000001542">
    <property type="component" value="Unassembled WGS sequence"/>
</dbReference>
<organism evidence="3 4">
    <name type="scientific">Trichomonas vaginalis (strain ATCC PRA-98 / G3)</name>
    <dbReference type="NCBI Taxonomy" id="412133"/>
    <lineage>
        <taxon>Eukaryota</taxon>
        <taxon>Metamonada</taxon>
        <taxon>Parabasalia</taxon>
        <taxon>Trichomonadida</taxon>
        <taxon>Trichomonadidae</taxon>
        <taxon>Trichomonas</taxon>
    </lineage>
</organism>
<evidence type="ECO:0000313" key="3">
    <source>
        <dbReference type="EMBL" id="EAY08448.1"/>
    </source>
</evidence>
<dbReference type="SMR" id="A2EFZ2"/>
<proteinExistence type="predicted"/>
<dbReference type="OrthoDB" id="341259at2759"/>
<dbReference type="VEuPathDB" id="TrichDB:TVAGG3_0515910"/>
<dbReference type="Pfam" id="PF12796">
    <property type="entry name" value="Ank_2"/>
    <property type="match status" value="2"/>
</dbReference>
<accession>A2EFZ2</accession>